<comment type="caution">
    <text evidence="2">The sequence shown here is derived from an EMBL/GenBank/DDBJ whole genome shotgun (WGS) entry which is preliminary data.</text>
</comment>
<accession>A0ABT4A3R6</accession>
<dbReference type="PANTHER" id="PTHR43433:SF5">
    <property type="entry name" value="AB HYDROLASE-1 DOMAIN-CONTAINING PROTEIN"/>
    <property type="match status" value="1"/>
</dbReference>
<dbReference type="InterPro" id="IPR000073">
    <property type="entry name" value="AB_hydrolase_1"/>
</dbReference>
<proteinExistence type="predicted"/>
<protein>
    <submittedName>
        <fullName evidence="2">Alpha/beta hydrolase</fullName>
    </submittedName>
</protein>
<keyword evidence="2" id="KW-0378">Hydrolase</keyword>
<gene>
    <name evidence="2" type="ORF">OV287_17585</name>
</gene>
<organism evidence="2 3">
    <name type="scientific">Archangium lansingense</name>
    <dbReference type="NCBI Taxonomy" id="2995310"/>
    <lineage>
        <taxon>Bacteria</taxon>
        <taxon>Pseudomonadati</taxon>
        <taxon>Myxococcota</taxon>
        <taxon>Myxococcia</taxon>
        <taxon>Myxococcales</taxon>
        <taxon>Cystobacterineae</taxon>
        <taxon>Archangiaceae</taxon>
        <taxon>Archangium</taxon>
    </lineage>
</organism>
<name>A0ABT4A3R6_9BACT</name>
<dbReference type="Proteomes" id="UP001207654">
    <property type="component" value="Unassembled WGS sequence"/>
</dbReference>
<evidence type="ECO:0000313" key="2">
    <source>
        <dbReference type="EMBL" id="MCY1076292.1"/>
    </source>
</evidence>
<dbReference type="RefSeq" id="WP_267535189.1">
    <property type="nucleotide sequence ID" value="NZ_JAPNKA010000001.1"/>
</dbReference>
<dbReference type="PANTHER" id="PTHR43433">
    <property type="entry name" value="HYDROLASE, ALPHA/BETA FOLD FAMILY PROTEIN"/>
    <property type="match status" value="1"/>
</dbReference>
<evidence type="ECO:0000313" key="3">
    <source>
        <dbReference type="Proteomes" id="UP001207654"/>
    </source>
</evidence>
<keyword evidence="3" id="KW-1185">Reference proteome</keyword>
<evidence type="ECO:0000259" key="1">
    <source>
        <dbReference type="Pfam" id="PF12697"/>
    </source>
</evidence>
<feature type="domain" description="AB hydrolase-1" evidence="1">
    <location>
        <begin position="22"/>
        <end position="245"/>
    </location>
</feature>
<dbReference type="GO" id="GO:0016787">
    <property type="term" value="F:hydrolase activity"/>
    <property type="evidence" value="ECO:0007669"/>
    <property type="project" value="UniProtKB-KW"/>
</dbReference>
<sequence>MPMQRVGDLEVHYRERGQGSPLVLIPGNWTTSLWWQPLMELLPPGLRALSYDLRGRGATLGPAVPQSLPSLAADLHGLLDALGLMRVHLLGHSLGSAVAMQLALEHPERVHTLTVLAPAWVDGMPAAYNLPAHQLSLHDNRDYFAAAMRGMAPGAPDDAFWQQLLDEGHQQHRDASLATIQALVDWAPGERLKSLHTLPSLVVSGETDPLSTVEGGKRCASLLGARHHVMRGVGHSPNLETPRDFLGVWREFAAEQ</sequence>
<dbReference type="PRINTS" id="PR00111">
    <property type="entry name" value="ABHYDROLASE"/>
</dbReference>
<dbReference type="SUPFAM" id="SSF53474">
    <property type="entry name" value="alpha/beta-Hydrolases"/>
    <property type="match status" value="1"/>
</dbReference>
<dbReference type="Gene3D" id="3.40.50.1820">
    <property type="entry name" value="alpha/beta hydrolase"/>
    <property type="match status" value="1"/>
</dbReference>
<dbReference type="InterPro" id="IPR050471">
    <property type="entry name" value="AB_hydrolase"/>
</dbReference>
<dbReference type="Pfam" id="PF12697">
    <property type="entry name" value="Abhydrolase_6"/>
    <property type="match status" value="1"/>
</dbReference>
<dbReference type="InterPro" id="IPR029058">
    <property type="entry name" value="AB_hydrolase_fold"/>
</dbReference>
<dbReference type="EMBL" id="JAPNKA010000001">
    <property type="protein sequence ID" value="MCY1076292.1"/>
    <property type="molecule type" value="Genomic_DNA"/>
</dbReference>
<reference evidence="2 3" key="1">
    <citation type="submission" date="2022-11" db="EMBL/GenBank/DDBJ databases">
        <title>Minimal conservation of predation-associated metabolite biosynthetic gene clusters underscores biosynthetic potential of Myxococcota including descriptions for ten novel species: Archangium lansinium sp. nov., Myxococcus landrumus sp. nov., Nannocystis bai.</title>
        <authorList>
            <person name="Ahearne A."/>
            <person name="Stevens C."/>
            <person name="Phillips K."/>
        </authorList>
    </citation>
    <scope>NUCLEOTIDE SEQUENCE [LARGE SCALE GENOMIC DNA]</scope>
    <source>
        <strain evidence="2 3">MIWBW</strain>
    </source>
</reference>